<dbReference type="Proteomes" id="UP001623348">
    <property type="component" value="Unassembled WGS sequence"/>
</dbReference>
<reference evidence="2 3" key="1">
    <citation type="submission" date="2024-06" db="EMBL/GenBank/DDBJ databases">
        <title>The draft genome of Grus japonensis, version 3.</title>
        <authorList>
            <person name="Nabeshima K."/>
            <person name="Suzuki S."/>
            <person name="Onuma M."/>
        </authorList>
    </citation>
    <scope>NUCLEOTIDE SEQUENCE [LARGE SCALE GENOMIC DNA]</scope>
    <source>
        <strain evidence="2 3">451A</strain>
    </source>
</reference>
<dbReference type="PANTHER" id="PTHR21963:SF1">
    <property type="entry name" value="SPERM-ASSOCIATED ANTIGEN 17"/>
    <property type="match status" value="1"/>
</dbReference>
<evidence type="ECO:0000256" key="1">
    <source>
        <dbReference type="SAM" id="MobiDB-lite"/>
    </source>
</evidence>
<dbReference type="PANTHER" id="PTHR21963">
    <property type="entry name" value="PF6"/>
    <property type="match status" value="1"/>
</dbReference>
<accession>A0ABC9VXV1</accession>
<dbReference type="AlphaFoldDB" id="A0ABC9VXV1"/>
<proteinExistence type="predicted"/>
<name>A0ABC9VXV1_GRUJA</name>
<comment type="caution">
    <text evidence="2">The sequence shown here is derived from an EMBL/GenBank/DDBJ whole genome shotgun (WGS) entry which is preliminary data.</text>
</comment>
<evidence type="ECO:0000313" key="2">
    <source>
        <dbReference type="EMBL" id="GAB0177579.1"/>
    </source>
</evidence>
<dbReference type="InterPro" id="IPR026173">
    <property type="entry name" value="SPAG17"/>
</dbReference>
<organism evidence="2 3">
    <name type="scientific">Grus japonensis</name>
    <name type="common">Japanese crane</name>
    <name type="synonym">Red-crowned crane</name>
    <dbReference type="NCBI Taxonomy" id="30415"/>
    <lineage>
        <taxon>Eukaryota</taxon>
        <taxon>Metazoa</taxon>
        <taxon>Chordata</taxon>
        <taxon>Craniata</taxon>
        <taxon>Vertebrata</taxon>
        <taxon>Euteleostomi</taxon>
        <taxon>Archelosauria</taxon>
        <taxon>Archosauria</taxon>
        <taxon>Dinosauria</taxon>
        <taxon>Saurischia</taxon>
        <taxon>Theropoda</taxon>
        <taxon>Coelurosauria</taxon>
        <taxon>Aves</taxon>
        <taxon>Neognathae</taxon>
        <taxon>Neoaves</taxon>
        <taxon>Gruiformes</taxon>
        <taxon>Gruidae</taxon>
        <taxon>Grus</taxon>
    </lineage>
</organism>
<feature type="compositionally biased region" description="Basic and acidic residues" evidence="1">
    <location>
        <begin position="301"/>
        <end position="311"/>
    </location>
</feature>
<evidence type="ECO:0000313" key="3">
    <source>
        <dbReference type="Proteomes" id="UP001623348"/>
    </source>
</evidence>
<dbReference type="EMBL" id="BAAFJT010000001">
    <property type="protein sequence ID" value="GAB0177579.1"/>
    <property type="molecule type" value="Genomic_DNA"/>
</dbReference>
<gene>
    <name evidence="2" type="ORF">GRJ2_000223200</name>
</gene>
<keyword evidence="3" id="KW-1185">Reference proteome</keyword>
<sequence length="337" mass="38506">MKLIRGLEHLSCEDRLRELGLFSLEKRRLQGDLIAAFQYLKGAYRKDGEGLFIRECSDRTRGNGFKLKEGRFRLDIRKKFFTVRVVIASEEDLTPPSLVVLEPRADGLHHTIADHIASVLPSLSLSESEKKNLYDYFSPKYSEKKTVTPKYPLLFNYHDTLAQRLHLLKVQENLNPEKIECEMMDKLPLTELIHFTLPSTENNTKHLARVHELMHYCTSELLSWAEVERAFRVFTFESLRLTGLSDSGILESSGSMIGGDSEVSYIPWDNPARFARQMRQLFLVEKKLNEKSPRGSGHTETNGKDGRDGLADPVLNKELDLPISDKASVKNRINCAL</sequence>
<feature type="region of interest" description="Disordered" evidence="1">
    <location>
        <begin position="289"/>
        <end position="311"/>
    </location>
</feature>
<protein>
    <submittedName>
        <fullName evidence="2">Sperm-associated antigen 17</fullName>
    </submittedName>
</protein>